<organism evidence="13 14">
    <name type="scientific">Isoalcanivorax beigongshangi</name>
    <dbReference type="NCBI Taxonomy" id="3238810"/>
    <lineage>
        <taxon>Bacteria</taxon>
        <taxon>Pseudomonadati</taxon>
        <taxon>Pseudomonadota</taxon>
        <taxon>Gammaproteobacteria</taxon>
        <taxon>Oceanospirillales</taxon>
        <taxon>Alcanivoracaceae</taxon>
        <taxon>Isoalcanivorax</taxon>
    </lineage>
</organism>
<comment type="subcellular location">
    <subcellularLocation>
        <location evidence="1">Cell outer membrane</location>
        <topology evidence="1">Lipid-anchor</topology>
    </subcellularLocation>
</comment>
<evidence type="ECO:0000256" key="10">
    <source>
        <dbReference type="ARBA" id="ARBA00023186"/>
    </source>
</evidence>
<dbReference type="CDD" id="cd16326">
    <property type="entry name" value="LolB"/>
    <property type="match status" value="1"/>
</dbReference>
<comment type="caution">
    <text evidence="13">The sequence shown here is derived from an EMBL/GenBank/DDBJ whole genome shotgun (WGS) entry which is preliminary data.</text>
</comment>
<keyword evidence="10" id="KW-0143">Chaperone</keyword>
<evidence type="ECO:0000256" key="9">
    <source>
        <dbReference type="ARBA" id="ARBA00023139"/>
    </source>
</evidence>
<comment type="similarity">
    <text evidence="2">Belongs to the LolB family.</text>
</comment>
<dbReference type="InterPro" id="IPR004565">
    <property type="entry name" value="OM_lipoprot_LolB"/>
</dbReference>
<evidence type="ECO:0000313" key="14">
    <source>
        <dbReference type="Proteomes" id="UP001562065"/>
    </source>
</evidence>
<evidence type="ECO:0000256" key="2">
    <source>
        <dbReference type="ARBA" id="ARBA00009696"/>
    </source>
</evidence>
<keyword evidence="8" id="KW-0472">Membrane</keyword>
<keyword evidence="6" id="KW-0732">Signal</keyword>
<keyword evidence="7" id="KW-0653">Protein transport</keyword>
<dbReference type="RefSeq" id="WP_369454643.1">
    <property type="nucleotide sequence ID" value="NZ_JBGCUO010000001.1"/>
</dbReference>
<dbReference type="EMBL" id="JBGCUO010000001">
    <property type="protein sequence ID" value="MEY1661386.1"/>
    <property type="molecule type" value="Genomic_DNA"/>
</dbReference>
<dbReference type="Proteomes" id="UP001562065">
    <property type="component" value="Unassembled WGS sequence"/>
</dbReference>
<evidence type="ECO:0000256" key="3">
    <source>
        <dbReference type="ARBA" id="ARBA00011245"/>
    </source>
</evidence>
<evidence type="ECO:0000256" key="4">
    <source>
        <dbReference type="ARBA" id="ARBA00016202"/>
    </source>
</evidence>
<sequence>MTVRWAAMIITVATLFSGCASWRTVEVPEHLNAATLQHWDLSGRLGYRTAADGGSASLEWRQRSEGGQILFSGPLGFGSAELLWNGEGAELRHGKQRHQAPTPGALAWMLTGMDLPVDALYYWVRGLPFPGAPAQLQRADDGSVTGLQQLGWTLRFDRPEAVGHLVLPHRVRAERGSDRFTLLIHRWVPLS</sequence>
<gene>
    <name evidence="13" type="primary">lolB</name>
    <name evidence="13" type="ORF">AB5I84_04405</name>
</gene>
<keyword evidence="14" id="KW-1185">Reference proteome</keyword>
<evidence type="ECO:0000256" key="1">
    <source>
        <dbReference type="ARBA" id="ARBA00004459"/>
    </source>
</evidence>
<protein>
    <recommendedName>
        <fullName evidence="4">Outer-membrane lipoprotein LolB</fullName>
    </recommendedName>
</protein>
<proteinExistence type="inferred from homology"/>
<evidence type="ECO:0000256" key="7">
    <source>
        <dbReference type="ARBA" id="ARBA00022927"/>
    </source>
</evidence>
<dbReference type="PROSITE" id="PS51257">
    <property type="entry name" value="PROKAR_LIPOPROTEIN"/>
    <property type="match status" value="1"/>
</dbReference>
<dbReference type="Gene3D" id="2.50.20.10">
    <property type="entry name" value="Lipoprotein localisation LolA/LolB/LppX"/>
    <property type="match status" value="1"/>
</dbReference>
<reference evidence="13 14" key="1">
    <citation type="submission" date="2024-07" db="EMBL/GenBank/DDBJ databases">
        <authorList>
            <person name="Ren Q."/>
        </authorList>
    </citation>
    <scope>NUCLEOTIDE SEQUENCE [LARGE SCALE GENOMIC DNA]</scope>
    <source>
        <strain evidence="13 14">REN37</strain>
    </source>
</reference>
<dbReference type="Pfam" id="PF03550">
    <property type="entry name" value="LolB"/>
    <property type="match status" value="1"/>
</dbReference>
<dbReference type="SUPFAM" id="SSF89392">
    <property type="entry name" value="Prokaryotic lipoproteins and lipoprotein localization factors"/>
    <property type="match status" value="1"/>
</dbReference>
<keyword evidence="9" id="KW-0564">Palmitate</keyword>
<accession>A0ABV4AEX1</accession>
<keyword evidence="5" id="KW-0813">Transport</keyword>
<evidence type="ECO:0000256" key="12">
    <source>
        <dbReference type="ARBA" id="ARBA00023288"/>
    </source>
</evidence>
<evidence type="ECO:0000313" key="13">
    <source>
        <dbReference type="EMBL" id="MEY1661386.1"/>
    </source>
</evidence>
<name>A0ABV4AEX1_9GAMM</name>
<evidence type="ECO:0000256" key="6">
    <source>
        <dbReference type="ARBA" id="ARBA00022729"/>
    </source>
</evidence>
<dbReference type="InterPro" id="IPR029046">
    <property type="entry name" value="LolA/LolB/LppX"/>
</dbReference>
<comment type="subunit">
    <text evidence="3">Monomer.</text>
</comment>
<dbReference type="NCBIfam" id="TIGR00548">
    <property type="entry name" value="lolB"/>
    <property type="match status" value="1"/>
</dbReference>
<keyword evidence="12 13" id="KW-0449">Lipoprotein</keyword>
<evidence type="ECO:0000256" key="11">
    <source>
        <dbReference type="ARBA" id="ARBA00023237"/>
    </source>
</evidence>
<evidence type="ECO:0000256" key="8">
    <source>
        <dbReference type="ARBA" id="ARBA00023136"/>
    </source>
</evidence>
<evidence type="ECO:0000256" key="5">
    <source>
        <dbReference type="ARBA" id="ARBA00022448"/>
    </source>
</evidence>
<keyword evidence="11" id="KW-0998">Cell outer membrane</keyword>